<evidence type="ECO:0000256" key="2">
    <source>
        <dbReference type="SAM" id="SignalP"/>
    </source>
</evidence>
<evidence type="ECO:0008006" key="5">
    <source>
        <dbReference type="Google" id="ProtNLM"/>
    </source>
</evidence>
<dbReference type="AlphaFoldDB" id="A0A9X3SH18"/>
<feature type="compositionally biased region" description="Polar residues" evidence="1">
    <location>
        <begin position="36"/>
        <end position="47"/>
    </location>
</feature>
<organism evidence="3 4">
    <name type="scientific">Streptomonospora mangrovi</name>
    <dbReference type="NCBI Taxonomy" id="2883123"/>
    <lineage>
        <taxon>Bacteria</taxon>
        <taxon>Bacillati</taxon>
        <taxon>Actinomycetota</taxon>
        <taxon>Actinomycetes</taxon>
        <taxon>Streptosporangiales</taxon>
        <taxon>Nocardiopsidaceae</taxon>
        <taxon>Streptomonospora</taxon>
    </lineage>
</organism>
<keyword evidence="2" id="KW-0732">Signal</keyword>
<keyword evidence="4" id="KW-1185">Reference proteome</keyword>
<name>A0A9X3SH18_9ACTN</name>
<evidence type="ECO:0000256" key="1">
    <source>
        <dbReference type="SAM" id="MobiDB-lite"/>
    </source>
</evidence>
<gene>
    <name evidence="3" type="ORF">LG943_24595</name>
</gene>
<protein>
    <recommendedName>
        <fullName evidence="5">DUF3558 domain-containing protein</fullName>
    </recommendedName>
</protein>
<dbReference type="EMBL" id="JAJAQC010000059">
    <property type="protein sequence ID" value="MDA0567477.1"/>
    <property type="molecule type" value="Genomic_DNA"/>
</dbReference>
<feature type="chain" id="PRO_5040914477" description="DUF3558 domain-containing protein" evidence="2">
    <location>
        <begin position="25"/>
        <end position="257"/>
    </location>
</feature>
<evidence type="ECO:0000313" key="4">
    <source>
        <dbReference type="Proteomes" id="UP001140076"/>
    </source>
</evidence>
<dbReference type="Proteomes" id="UP001140076">
    <property type="component" value="Unassembled WGS sequence"/>
</dbReference>
<feature type="region of interest" description="Disordered" evidence="1">
    <location>
        <begin position="27"/>
        <end position="68"/>
    </location>
</feature>
<accession>A0A9X3SH18</accession>
<dbReference type="RefSeq" id="WP_270074723.1">
    <property type="nucleotide sequence ID" value="NZ_JAJAQC010000059.1"/>
</dbReference>
<evidence type="ECO:0000313" key="3">
    <source>
        <dbReference type="EMBL" id="MDA0567477.1"/>
    </source>
</evidence>
<dbReference type="PROSITE" id="PS51257">
    <property type="entry name" value="PROKAR_LIPOPROTEIN"/>
    <property type="match status" value="1"/>
</dbReference>
<reference evidence="3" key="1">
    <citation type="submission" date="2021-10" db="EMBL/GenBank/DDBJ databases">
        <title>Streptomonospora sp. nov., isolated from mangrove soil.</title>
        <authorList>
            <person name="Chen X."/>
            <person name="Ge X."/>
            <person name="Liu W."/>
        </authorList>
    </citation>
    <scope>NUCLEOTIDE SEQUENCE</scope>
    <source>
        <strain evidence="3">S1-112</strain>
    </source>
</reference>
<proteinExistence type="predicted"/>
<comment type="caution">
    <text evidence="3">The sequence shown here is derived from an EMBL/GenBank/DDBJ whole genome shotgun (WGS) entry which is preliminary data.</text>
</comment>
<feature type="signal peptide" evidence="2">
    <location>
        <begin position="1"/>
        <end position="24"/>
    </location>
</feature>
<sequence length="257" mass="25906">MRLVSRDVPRARWALSALAVAALAAGCASDPGSADSPESPSAPQATPTPGWADVGGRPVTEAMGTPSPVEEDVEALAVDPMPLPVSCAATGIEEEMAGVTAQLAEPEFTEVRTDTRLECSWAGFDPSEGSEVVMVTFAPEQSLVAYPGHVPVKAQRDPAFFVTDEVAALGGVAEWDTGEMFSGVKLHLPGLLVSTTTNTPRVEAADLLAAVAATADGLVAEHPPTPAPSAGPSDPAVQADEGAAGGGAGDAAGTERG</sequence>
<feature type="region of interest" description="Disordered" evidence="1">
    <location>
        <begin position="219"/>
        <end position="257"/>
    </location>
</feature>